<protein>
    <submittedName>
        <fullName evidence="8">P-loop containing nucleoside triphosphate hydrolase protein</fullName>
    </submittedName>
</protein>
<dbReference type="InterPro" id="IPR047187">
    <property type="entry name" value="SF1_C_Upf1"/>
</dbReference>
<sequence>MGLWEEFENGDYRSVFQSFNMRSWGKHDDFVFPLHEFIVRKNSYLDPGKPSAKNSFSSVDEYCATIGLGAKVIQTMSEQEEGFEFESHLRILKQEDGGLLAIVEIPEETWKEILKCRSAPLSPGARGFVYLQYSTNAIDGATAQSEPTEFGVRLLMEFIEPFPSSPEGFLAVKLKARQKRPRRSPYDQSLGKYEKEPDLETEPNLIGISPDWLKHSLEDTNSMSFVLKTIPHVSVPYNLSGGEAMAHILEQTGTPGYVDTVIRHSEFCYVFEAWQYLYTKSQQERLKFLSAPTPHETKIDIYAGLADKGLVDSDYLQLNPSQKKALDLGRSAPAGYVIANGGPGTGKTHFIIQAVKPFFLDAKSHRLLLTSAGNRGVDSIAQQLNEWLKDLDPVVRGNSYIIRLHSIKTETNIFLREAEVAKRKVFAEKARKAAQDSQQASGTLMQNRSIVDHYETYGGGKLNEIGDDRVQNLALAVGTKMKENLPKHSELQDYYDAYAAGKITEPEDLKRFHKKVRDYLIHTLRKATAVCATVSGVGDDSVRTSFGIGDYAIKMGYPKCDLIVVDESARVSEYQWWPLIAFYDDGRKPIGKIMVGDVKQMGPAASPEEEKSRFIDQMSLSLQERLQKRGIPSESFNIQYRADPKIATIYNNVCYGGKLTSDPRTHVDARPLSQAIVNYNEIAYGKKHSVVFLDVAGAEESCEITFINNNLRNGRPVAPHQRSENKLIKKERPKYCNQYIFAITRLLEGLINAGFVGGRHTASIAVLTPYKLEYTRLRHLKTKLANVYPQAADIVVETVDKVQGREYDIVIVDPATVDHATRFLTRQRLNVMFSRARSGLYVVGSERDWEILSVNPLGAFARELPLYKVRYPTAGDCPDRNEFYDPDEFEKVFRRRQKK</sequence>
<keyword evidence="9" id="KW-1185">Reference proteome</keyword>
<dbReference type="Pfam" id="PF13087">
    <property type="entry name" value="AAA_12"/>
    <property type="match status" value="1"/>
</dbReference>
<keyword evidence="2" id="KW-0547">Nucleotide-binding</keyword>
<accession>A0ABR1WNK9</accession>
<dbReference type="InterPro" id="IPR050534">
    <property type="entry name" value="Coronavir_polyprotein_1ab"/>
</dbReference>
<dbReference type="Gene3D" id="3.40.50.300">
    <property type="entry name" value="P-loop containing nucleotide triphosphate hydrolases"/>
    <property type="match status" value="2"/>
</dbReference>
<evidence type="ECO:0000259" key="6">
    <source>
        <dbReference type="Pfam" id="PF13086"/>
    </source>
</evidence>
<evidence type="ECO:0000256" key="4">
    <source>
        <dbReference type="ARBA" id="ARBA00022806"/>
    </source>
</evidence>
<feature type="domain" description="DNA2/NAM7 helicase helicase" evidence="6">
    <location>
        <begin position="317"/>
        <end position="603"/>
    </location>
</feature>
<feature type="domain" description="DNA2/NAM7 helicase-like C-terminal" evidence="7">
    <location>
        <begin position="619"/>
        <end position="846"/>
    </location>
</feature>
<evidence type="ECO:0000259" key="7">
    <source>
        <dbReference type="Pfam" id="PF13087"/>
    </source>
</evidence>
<gene>
    <name evidence="8" type="ORF">PG996_002861</name>
</gene>
<dbReference type="InterPro" id="IPR027417">
    <property type="entry name" value="P-loop_NTPase"/>
</dbReference>
<dbReference type="Pfam" id="PF13086">
    <property type="entry name" value="AAA_11"/>
    <property type="match status" value="1"/>
</dbReference>
<dbReference type="PANTHER" id="PTHR43788:SF8">
    <property type="entry name" value="DNA-BINDING PROTEIN SMUBP-2"/>
    <property type="match status" value="1"/>
</dbReference>
<dbReference type="InterPro" id="IPR041679">
    <property type="entry name" value="DNA2/NAM7-like_C"/>
</dbReference>
<comment type="similarity">
    <text evidence="1">Belongs to the DNA2/NAM7 helicase family.</text>
</comment>
<evidence type="ECO:0000313" key="8">
    <source>
        <dbReference type="EMBL" id="KAK8084080.1"/>
    </source>
</evidence>
<reference evidence="8 9" key="1">
    <citation type="submission" date="2023-01" db="EMBL/GenBank/DDBJ databases">
        <title>Analysis of 21 Apiospora genomes using comparative genomics revels a genus with tremendous synthesis potential of carbohydrate active enzymes and secondary metabolites.</title>
        <authorList>
            <person name="Sorensen T."/>
        </authorList>
    </citation>
    <scope>NUCLEOTIDE SEQUENCE [LARGE SCALE GENOMIC DNA]</scope>
    <source>
        <strain evidence="8 9">CBS 83171</strain>
    </source>
</reference>
<dbReference type="GO" id="GO:0016787">
    <property type="term" value="F:hydrolase activity"/>
    <property type="evidence" value="ECO:0007669"/>
    <property type="project" value="UniProtKB-KW"/>
</dbReference>
<dbReference type="CDD" id="cd18808">
    <property type="entry name" value="SF1_C_Upf1"/>
    <property type="match status" value="1"/>
</dbReference>
<evidence type="ECO:0000256" key="3">
    <source>
        <dbReference type="ARBA" id="ARBA00022801"/>
    </source>
</evidence>
<dbReference type="PANTHER" id="PTHR43788">
    <property type="entry name" value="DNA2/NAM7 HELICASE FAMILY MEMBER"/>
    <property type="match status" value="1"/>
</dbReference>
<organism evidence="8 9">
    <name type="scientific">Apiospora saccharicola</name>
    <dbReference type="NCBI Taxonomy" id="335842"/>
    <lineage>
        <taxon>Eukaryota</taxon>
        <taxon>Fungi</taxon>
        <taxon>Dikarya</taxon>
        <taxon>Ascomycota</taxon>
        <taxon>Pezizomycotina</taxon>
        <taxon>Sordariomycetes</taxon>
        <taxon>Xylariomycetidae</taxon>
        <taxon>Amphisphaeriales</taxon>
        <taxon>Apiosporaceae</taxon>
        <taxon>Apiospora</taxon>
    </lineage>
</organism>
<comment type="caution">
    <text evidence="8">The sequence shown here is derived from an EMBL/GenBank/DDBJ whole genome shotgun (WGS) entry which is preliminary data.</text>
</comment>
<dbReference type="Proteomes" id="UP001446871">
    <property type="component" value="Unassembled WGS sequence"/>
</dbReference>
<evidence type="ECO:0000256" key="1">
    <source>
        <dbReference type="ARBA" id="ARBA00007913"/>
    </source>
</evidence>
<keyword evidence="5" id="KW-0067">ATP-binding</keyword>
<evidence type="ECO:0000313" key="9">
    <source>
        <dbReference type="Proteomes" id="UP001446871"/>
    </source>
</evidence>
<evidence type="ECO:0000256" key="2">
    <source>
        <dbReference type="ARBA" id="ARBA00022741"/>
    </source>
</evidence>
<dbReference type="EMBL" id="JAQQWM010000001">
    <property type="protein sequence ID" value="KAK8084080.1"/>
    <property type="molecule type" value="Genomic_DNA"/>
</dbReference>
<keyword evidence="4" id="KW-0347">Helicase</keyword>
<dbReference type="InterPro" id="IPR041677">
    <property type="entry name" value="DNA2/NAM7_AAA_11"/>
</dbReference>
<dbReference type="SUPFAM" id="SSF52540">
    <property type="entry name" value="P-loop containing nucleoside triphosphate hydrolases"/>
    <property type="match status" value="1"/>
</dbReference>
<name>A0ABR1WNK9_9PEZI</name>
<keyword evidence="3 8" id="KW-0378">Hydrolase</keyword>
<proteinExistence type="inferred from homology"/>
<evidence type="ECO:0000256" key="5">
    <source>
        <dbReference type="ARBA" id="ARBA00022840"/>
    </source>
</evidence>